<dbReference type="InterPro" id="IPR050330">
    <property type="entry name" value="Bact_OuterMem_StrucFunc"/>
</dbReference>
<feature type="region of interest" description="Disordered" evidence="2">
    <location>
        <begin position="456"/>
        <end position="494"/>
    </location>
</feature>
<feature type="compositionally biased region" description="Basic and acidic residues" evidence="2">
    <location>
        <begin position="456"/>
        <end position="466"/>
    </location>
</feature>
<evidence type="ECO:0000313" key="6">
    <source>
        <dbReference type="Proteomes" id="UP000236286"/>
    </source>
</evidence>
<name>A0A2J7TI61_METSI</name>
<dbReference type="PROSITE" id="PS51123">
    <property type="entry name" value="OMPA_2"/>
    <property type="match status" value="1"/>
</dbReference>
<evidence type="ECO:0000259" key="4">
    <source>
        <dbReference type="PROSITE" id="PS51123"/>
    </source>
</evidence>
<reference evidence="5 6" key="1">
    <citation type="submission" date="2017-10" db="EMBL/GenBank/DDBJ databases">
        <title>Genome announcement of Methylocella silvestris TVC from permafrost.</title>
        <authorList>
            <person name="Wang J."/>
            <person name="Geng K."/>
            <person name="Ul-Haque F."/>
            <person name="Crombie A.T."/>
            <person name="Street L.E."/>
            <person name="Wookey P.A."/>
            <person name="Murrell J.C."/>
            <person name="Pratscher J."/>
        </authorList>
    </citation>
    <scope>NUCLEOTIDE SEQUENCE [LARGE SCALE GENOMIC DNA]</scope>
    <source>
        <strain evidence="5 6">TVC</strain>
    </source>
</reference>
<dbReference type="PANTHER" id="PTHR30329">
    <property type="entry name" value="STATOR ELEMENT OF FLAGELLAR MOTOR COMPLEX"/>
    <property type="match status" value="1"/>
</dbReference>
<dbReference type="Pfam" id="PF00691">
    <property type="entry name" value="OmpA"/>
    <property type="match status" value="1"/>
</dbReference>
<dbReference type="Gene3D" id="3.30.1330.60">
    <property type="entry name" value="OmpA-like domain"/>
    <property type="match status" value="1"/>
</dbReference>
<dbReference type="Proteomes" id="UP000236286">
    <property type="component" value="Unassembled WGS sequence"/>
</dbReference>
<comment type="caution">
    <text evidence="5">The sequence shown here is derived from an EMBL/GenBank/DDBJ whole genome shotgun (WGS) entry which is preliminary data.</text>
</comment>
<feature type="compositionally biased region" description="Low complexity" evidence="2">
    <location>
        <begin position="62"/>
        <end position="72"/>
    </location>
</feature>
<dbReference type="NCBIfam" id="TIGR03350">
    <property type="entry name" value="type_VI_ompA"/>
    <property type="match status" value="1"/>
</dbReference>
<dbReference type="AlphaFoldDB" id="A0A2J7TI61"/>
<feature type="compositionally biased region" description="Basic and acidic residues" evidence="2">
    <location>
        <begin position="1"/>
        <end position="19"/>
    </location>
</feature>
<keyword evidence="3" id="KW-0812">Transmembrane</keyword>
<keyword evidence="3" id="KW-1133">Transmembrane helix</keyword>
<dbReference type="Gene3D" id="1.25.40.590">
    <property type="entry name" value="Type IV / VI secretion system, DotU"/>
    <property type="match status" value="1"/>
</dbReference>
<dbReference type="InterPro" id="IPR038522">
    <property type="entry name" value="T4/T6SS_DotU_sf"/>
</dbReference>
<dbReference type="OrthoDB" id="345640at2"/>
<evidence type="ECO:0000313" key="5">
    <source>
        <dbReference type="EMBL" id="PNG26427.1"/>
    </source>
</evidence>
<gene>
    <name evidence="5" type="ORF">CR492_08455</name>
</gene>
<keyword evidence="1 3" id="KW-0472">Membrane</keyword>
<evidence type="ECO:0000256" key="1">
    <source>
        <dbReference type="PROSITE-ProRule" id="PRU00473"/>
    </source>
</evidence>
<dbReference type="NCBIfam" id="NF038228">
    <property type="entry name" value="IcmH_DotU_IVB"/>
    <property type="match status" value="1"/>
</dbReference>
<feature type="compositionally biased region" description="Basic and acidic residues" evidence="2">
    <location>
        <begin position="477"/>
        <end position="494"/>
    </location>
</feature>
<dbReference type="NCBIfam" id="TIGR03349">
    <property type="entry name" value="IV_VI_DotU"/>
    <property type="match status" value="1"/>
</dbReference>
<accession>A0A2J7TI61</accession>
<sequence>MSDKDQAPPEPEARDDRTIFRPMPPRAAAQNPAAAAGASLSAPQAPADMTVVSFADERTVFRPNPGGRRAPGQPAPAPNAAPPPRKAATQGRDLIAPNANPILQAAGPLLLLLGRLRTALVRTPGHNLTAQIAAAIEKCDRDMIGAGVAPDEANTAKYVLCATADEVLANLPADERGGAAQSGLTTRFFGETSAGRRLYDELARVEEDPRAHYFLLELFHACLALAFPSGRQAGAGPATAASAIDTVRAGLRDLLQQNGPAPPAALSPRWQGQPLAGHAVRLRVPFWAAAGLVGLVLFGAFIWFRVSLGAEAEAAAQRVGALNPLTPVAIGRKVAVAPPPAPPPSPAQASQLDHVRNVLAPNIQSGALSVDATANQIVIRIVDRALFQPGKSTMLDDVKPLMMYIAMALDDDRGAVRVIGHSDNTPISNARFASNFELSLERANVVGALLKQSLSHPERVETEGKGADAPIAPNDTPEGRAKNRRVEIVVPRSD</sequence>
<feature type="compositionally biased region" description="Low complexity" evidence="2">
    <location>
        <begin position="26"/>
        <end position="47"/>
    </location>
</feature>
<dbReference type="PANTHER" id="PTHR30329:SF19">
    <property type="entry name" value="OUTER MEMBRANE PROTEIN, OMPA FAMILY"/>
    <property type="match status" value="1"/>
</dbReference>
<dbReference type="InterPro" id="IPR006665">
    <property type="entry name" value="OmpA-like"/>
</dbReference>
<feature type="domain" description="OmpA-like" evidence="4">
    <location>
        <begin position="374"/>
        <end position="494"/>
    </location>
</feature>
<organism evidence="5 6">
    <name type="scientific">Methylocella silvestris</name>
    <dbReference type="NCBI Taxonomy" id="199596"/>
    <lineage>
        <taxon>Bacteria</taxon>
        <taxon>Pseudomonadati</taxon>
        <taxon>Pseudomonadota</taxon>
        <taxon>Alphaproteobacteria</taxon>
        <taxon>Hyphomicrobiales</taxon>
        <taxon>Beijerinckiaceae</taxon>
        <taxon>Methylocella</taxon>
    </lineage>
</organism>
<dbReference type="GO" id="GO:0016020">
    <property type="term" value="C:membrane"/>
    <property type="evidence" value="ECO:0007669"/>
    <property type="project" value="UniProtKB-UniRule"/>
</dbReference>
<feature type="region of interest" description="Disordered" evidence="2">
    <location>
        <begin position="1"/>
        <end position="88"/>
    </location>
</feature>
<evidence type="ECO:0000256" key="3">
    <source>
        <dbReference type="SAM" id="Phobius"/>
    </source>
</evidence>
<proteinExistence type="predicted"/>
<dbReference type="Pfam" id="PF09850">
    <property type="entry name" value="DotU"/>
    <property type="match status" value="1"/>
</dbReference>
<dbReference type="InterPro" id="IPR036737">
    <property type="entry name" value="OmpA-like_sf"/>
</dbReference>
<dbReference type="SUPFAM" id="SSF103088">
    <property type="entry name" value="OmpA-like"/>
    <property type="match status" value="1"/>
</dbReference>
<dbReference type="CDD" id="cd07185">
    <property type="entry name" value="OmpA_C-like"/>
    <property type="match status" value="1"/>
</dbReference>
<evidence type="ECO:0000256" key="2">
    <source>
        <dbReference type="SAM" id="MobiDB-lite"/>
    </source>
</evidence>
<feature type="transmembrane region" description="Helical" evidence="3">
    <location>
        <begin position="284"/>
        <end position="304"/>
    </location>
</feature>
<protein>
    <submittedName>
        <fullName evidence="5">Type VI secretion system protein TssL</fullName>
    </submittedName>
</protein>
<dbReference type="InterPro" id="IPR017732">
    <property type="entry name" value="T4/T6SS_DotU"/>
</dbReference>
<dbReference type="InterPro" id="IPR017733">
    <property type="entry name" value="OmpA-like_dom_proteobacteria"/>
</dbReference>
<dbReference type="RefSeq" id="WP_102843310.1">
    <property type="nucleotide sequence ID" value="NZ_PDZR01000007.1"/>
</dbReference>
<feature type="compositionally biased region" description="Pro residues" evidence="2">
    <location>
        <begin position="73"/>
        <end position="85"/>
    </location>
</feature>
<dbReference type="EMBL" id="PDZR01000007">
    <property type="protein sequence ID" value="PNG26427.1"/>
    <property type="molecule type" value="Genomic_DNA"/>
</dbReference>